<organism evidence="3">
    <name type="scientific">marine sediment metagenome</name>
    <dbReference type="NCBI Taxonomy" id="412755"/>
    <lineage>
        <taxon>unclassified sequences</taxon>
        <taxon>metagenomes</taxon>
        <taxon>ecological metagenomes</taxon>
    </lineage>
</organism>
<feature type="compositionally biased region" description="Polar residues" evidence="2">
    <location>
        <begin position="52"/>
        <end position="66"/>
    </location>
</feature>
<gene>
    <name evidence="3" type="ORF">LCGC14_1857790</name>
</gene>
<dbReference type="AlphaFoldDB" id="A0A0F9G8C7"/>
<evidence type="ECO:0000313" key="3">
    <source>
        <dbReference type="EMBL" id="KKL95119.1"/>
    </source>
</evidence>
<evidence type="ECO:0000256" key="2">
    <source>
        <dbReference type="SAM" id="MobiDB-lite"/>
    </source>
</evidence>
<name>A0A0F9G8C7_9ZZZZ</name>
<evidence type="ECO:0008006" key="4">
    <source>
        <dbReference type="Google" id="ProtNLM"/>
    </source>
</evidence>
<feature type="region of interest" description="Disordered" evidence="2">
    <location>
        <begin position="49"/>
        <end position="84"/>
    </location>
</feature>
<proteinExistence type="predicted"/>
<evidence type="ECO:0000256" key="1">
    <source>
        <dbReference type="ARBA" id="ARBA00022705"/>
    </source>
</evidence>
<dbReference type="Pfam" id="PF01446">
    <property type="entry name" value="Rep_1"/>
    <property type="match status" value="1"/>
</dbReference>
<accession>A0A0F9G8C7</accession>
<sequence length="423" mass="48698">MHNQTNLQQDPEHPIELHPLDHEVLELTGELPNLPLLVNPQILAKLRDPPSSVHTIETSGRNSTGAEQRPVAGQVGSDLPDPEDHQDYTYRGYLLKPRIDHYVRAREIYAKVDGSFGGKFSSRLGACRKFAWFVQSSVTNKLRVQSSRCKLRWCPICRDVSRMIVTKSVDNWLQVQKYPKMITLTLQHSDDPLKLQIKRIYDCFRKLRRRAYFQRLITGGVWFFQLKFNLTTGQWHPHIHCLVAGKFLPHTRLRNLWHEITGDSFVVDIRPVKDLDGCSNEVARYATSPADLTAVNLELALDIYYATKGRRICGSWGSARAIVLKPTPLEDTGEWTKVADFFFINIQKHHVPAVKHFWKCFKQGKPYDGPQLQKLTDVYKEELYAFESTGKEIISIRQFLSIVTAGRDHGWKGFYDTVQHGTF</sequence>
<dbReference type="GO" id="GO:0006260">
    <property type="term" value="P:DNA replication"/>
    <property type="evidence" value="ECO:0007669"/>
    <property type="project" value="UniProtKB-KW"/>
</dbReference>
<protein>
    <recommendedName>
        <fullName evidence="4">Replication protein</fullName>
    </recommendedName>
</protein>
<dbReference type="InterPro" id="IPR000989">
    <property type="entry name" value="Rep"/>
</dbReference>
<reference evidence="3" key="1">
    <citation type="journal article" date="2015" name="Nature">
        <title>Complex archaea that bridge the gap between prokaryotes and eukaryotes.</title>
        <authorList>
            <person name="Spang A."/>
            <person name="Saw J.H."/>
            <person name="Jorgensen S.L."/>
            <person name="Zaremba-Niedzwiedzka K."/>
            <person name="Martijn J."/>
            <person name="Lind A.E."/>
            <person name="van Eijk R."/>
            <person name="Schleper C."/>
            <person name="Guy L."/>
            <person name="Ettema T.J."/>
        </authorList>
    </citation>
    <scope>NUCLEOTIDE SEQUENCE</scope>
</reference>
<dbReference type="EMBL" id="LAZR01018758">
    <property type="protein sequence ID" value="KKL95119.1"/>
    <property type="molecule type" value="Genomic_DNA"/>
</dbReference>
<keyword evidence="1" id="KW-0235">DNA replication</keyword>
<comment type="caution">
    <text evidence="3">The sequence shown here is derived from an EMBL/GenBank/DDBJ whole genome shotgun (WGS) entry which is preliminary data.</text>
</comment>
<dbReference type="GO" id="GO:0003677">
    <property type="term" value="F:DNA binding"/>
    <property type="evidence" value="ECO:0007669"/>
    <property type="project" value="InterPro"/>
</dbReference>